<keyword evidence="1" id="KW-1133">Transmembrane helix</keyword>
<keyword evidence="1" id="KW-0812">Transmembrane</keyword>
<dbReference type="AlphaFoldDB" id="A0A4Y2GCN0"/>
<keyword evidence="1" id="KW-0472">Membrane</keyword>
<accession>A0A4Y2GCN0</accession>
<evidence type="ECO:0000313" key="2">
    <source>
        <dbReference type="EMBL" id="GBM51572.1"/>
    </source>
</evidence>
<reference evidence="2 3" key="1">
    <citation type="journal article" date="2019" name="Sci. Rep.">
        <title>Orb-weaving spider Araneus ventricosus genome elucidates the spidroin gene catalogue.</title>
        <authorList>
            <person name="Kono N."/>
            <person name="Nakamura H."/>
            <person name="Ohtoshi R."/>
            <person name="Moran D.A.P."/>
            <person name="Shinohara A."/>
            <person name="Yoshida Y."/>
            <person name="Fujiwara M."/>
            <person name="Mori M."/>
            <person name="Tomita M."/>
            <person name="Arakawa K."/>
        </authorList>
    </citation>
    <scope>NUCLEOTIDE SEQUENCE [LARGE SCALE GENOMIC DNA]</scope>
</reference>
<gene>
    <name evidence="2" type="ORF">AVEN_184893_1</name>
</gene>
<comment type="caution">
    <text evidence="2">The sequence shown here is derived from an EMBL/GenBank/DDBJ whole genome shotgun (WGS) entry which is preliminary data.</text>
</comment>
<protein>
    <submittedName>
        <fullName evidence="2">Uncharacterized protein</fullName>
    </submittedName>
</protein>
<evidence type="ECO:0000256" key="1">
    <source>
        <dbReference type="SAM" id="Phobius"/>
    </source>
</evidence>
<keyword evidence="3" id="KW-1185">Reference proteome</keyword>
<dbReference type="Proteomes" id="UP000499080">
    <property type="component" value="Unassembled WGS sequence"/>
</dbReference>
<evidence type="ECO:0000313" key="3">
    <source>
        <dbReference type="Proteomes" id="UP000499080"/>
    </source>
</evidence>
<feature type="transmembrane region" description="Helical" evidence="1">
    <location>
        <begin position="41"/>
        <end position="61"/>
    </location>
</feature>
<sequence length="95" mass="10700">MPVRFPNVPLNEAYPSVFQREYHRGILAFDQKTSLLKSVQLLTFLVLFSVLFGIPFPTPFLNVGKKSVPVKSFPSFTQSFYDSKMSSTCAVMSLS</sequence>
<dbReference type="EMBL" id="BGPR01001342">
    <property type="protein sequence ID" value="GBM51572.1"/>
    <property type="molecule type" value="Genomic_DNA"/>
</dbReference>
<proteinExistence type="predicted"/>
<name>A0A4Y2GCN0_ARAVE</name>
<organism evidence="2 3">
    <name type="scientific">Araneus ventricosus</name>
    <name type="common">Orbweaver spider</name>
    <name type="synonym">Epeira ventricosa</name>
    <dbReference type="NCBI Taxonomy" id="182803"/>
    <lineage>
        <taxon>Eukaryota</taxon>
        <taxon>Metazoa</taxon>
        <taxon>Ecdysozoa</taxon>
        <taxon>Arthropoda</taxon>
        <taxon>Chelicerata</taxon>
        <taxon>Arachnida</taxon>
        <taxon>Araneae</taxon>
        <taxon>Araneomorphae</taxon>
        <taxon>Entelegynae</taxon>
        <taxon>Araneoidea</taxon>
        <taxon>Araneidae</taxon>
        <taxon>Araneus</taxon>
    </lineage>
</organism>